<dbReference type="AlphaFoldDB" id="A0A1T4LE48"/>
<keyword evidence="3" id="KW-0808">Transferase</keyword>
<dbReference type="PANTHER" id="PTHR34382">
    <property type="entry name" value="PTS SYSTEM N,N'-DIACETYLCHITOBIOSE-SPECIFIC EIIA COMPONENT"/>
    <property type="match status" value="1"/>
</dbReference>
<evidence type="ECO:0000313" key="8">
    <source>
        <dbReference type="EMBL" id="SJZ52891.1"/>
    </source>
</evidence>
<sequence length="107" mass="12133">MDIEEIAMGIVGNAGESRGLSYEALKEAKKGNFEKAEEILEEAKKKMYEAHKIQTELICDEADGKPMKINLLMIHAQDHLMNSILARELVEELIDLHREVKELKGVK</sequence>
<evidence type="ECO:0000256" key="2">
    <source>
        <dbReference type="ARBA" id="ARBA00022597"/>
    </source>
</evidence>
<keyword evidence="1" id="KW-0813">Transport</keyword>
<reference evidence="8 9" key="1">
    <citation type="submission" date="2017-02" db="EMBL/GenBank/DDBJ databases">
        <authorList>
            <person name="Peterson S.W."/>
        </authorList>
    </citation>
    <scope>NUCLEOTIDE SEQUENCE [LARGE SCALE GENOMIC DNA]</scope>
    <source>
        <strain evidence="8 9">ATCC 700028</strain>
    </source>
</reference>
<feature type="binding site" evidence="6">
    <location>
        <position position="78"/>
    </location>
    <ligand>
        <name>Mg(2+)</name>
        <dbReference type="ChEBI" id="CHEBI:18420"/>
        <note>ligand shared between all trimeric partners</note>
    </ligand>
</feature>
<dbReference type="GO" id="GO:0016740">
    <property type="term" value="F:transferase activity"/>
    <property type="evidence" value="ECO:0007669"/>
    <property type="project" value="UniProtKB-KW"/>
</dbReference>
<protein>
    <submittedName>
        <fullName evidence="8">PTS system, cellobiose-specific IIA component</fullName>
    </submittedName>
</protein>
<dbReference type="PROSITE" id="PS51095">
    <property type="entry name" value="PTS_EIIA_TYPE_3"/>
    <property type="match status" value="1"/>
</dbReference>
<accession>A0A1T4LE48</accession>
<dbReference type="GO" id="GO:0046872">
    <property type="term" value="F:metal ion binding"/>
    <property type="evidence" value="ECO:0007669"/>
    <property type="project" value="UniProtKB-KW"/>
</dbReference>
<organism evidence="8 9">
    <name type="scientific">Cetobacterium ceti</name>
    <dbReference type="NCBI Taxonomy" id="180163"/>
    <lineage>
        <taxon>Bacteria</taxon>
        <taxon>Fusobacteriati</taxon>
        <taxon>Fusobacteriota</taxon>
        <taxon>Fusobacteriia</taxon>
        <taxon>Fusobacteriales</taxon>
        <taxon>Fusobacteriaceae</taxon>
        <taxon>Cetobacterium</taxon>
    </lineage>
</organism>
<evidence type="ECO:0000256" key="5">
    <source>
        <dbReference type="PIRSR" id="PIRSR000699-1"/>
    </source>
</evidence>
<evidence type="ECO:0000256" key="6">
    <source>
        <dbReference type="PIRSR" id="PIRSR000699-2"/>
    </source>
</evidence>
<dbReference type="CDD" id="cd00215">
    <property type="entry name" value="PTS_IIA_lac"/>
    <property type="match status" value="1"/>
</dbReference>
<keyword evidence="4" id="KW-0598">Phosphotransferase system</keyword>
<dbReference type="InterPro" id="IPR036542">
    <property type="entry name" value="PTS_IIA_lac/cel_sf"/>
</dbReference>
<keyword evidence="6" id="KW-0460">Magnesium</keyword>
<evidence type="ECO:0000256" key="7">
    <source>
        <dbReference type="PROSITE-ProRule" id="PRU00418"/>
    </source>
</evidence>
<evidence type="ECO:0000256" key="1">
    <source>
        <dbReference type="ARBA" id="ARBA00022448"/>
    </source>
</evidence>
<dbReference type="STRING" id="180163.SAMN02745174_00811"/>
<dbReference type="GO" id="GO:0009401">
    <property type="term" value="P:phosphoenolpyruvate-dependent sugar phosphotransferase system"/>
    <property type="evidence" value="ECO:0007669"/>
    <property type="project" value="UniProtKB-KW"/>
</dbReference>
<dbReference type="Gene3D" id="1.20.58.80">
    <property type="entry name" value="Phosphotransferase system, lactose/cellobiose-type IIA subunit"/>
    <property type="match status" value="1"/>
</dbReference>
<feature type="modified residue" description="Phosphohistidine; by HPr" evidence="7">
    <location>
        <position position="75"/>
    </location>
</feature>
<dbReference type="RefSeq" id="WP_234977882.1">
    <property type="nucleotide sequence ID" value="NZ_FUWX01000006.1"/>
</dbReference>
<gene>
    <name evidence="8" type="ORF">SAMN02745174_00811</name>
</gene>
<keyword evidence="2" id="KW-0762">Sugar transport</keyword>
<keyword evidence="6" id="KW-0479">Metal-binding</keyword>
<evidence type="ECO:0000313" key="9">
    <source>
        <dbReference type="Proteomes" id="UP000191153"/>
    </source>
</evidence>
<feature type="active site" description="Tele-phosphohistidine intermediate" evidence="5">
    <location>
        <position position="75"/>
    </location>
</feature>
<dbReference type="Pfam" id="PF02255">
    <property type="entry name" value="PTS_IIA"/>
    <property type="match status" value="1"/>
</dbReference>
<evidence type="ECO:0000256" key="4">
    <source>
        <dbReference type="ARBA" id="ARBA00022683"/>
    </source>
</evidence>
<dbReference type="SUPFAM" id="SSF46973">
    <property type="entry name" value="Enzyme IIa from lactose specific PTS, IIa-lac"/>
    <property type="match status" value="1"/>
</dbReference>
<keyword evidence="9" id="KW-1185">Reference proteome</keyword>
<dbReference type="InterPro" id="IPR003188">
    <property type="entry name" value="PTS_IIA_lac/cel"/>
</dbReference>
<name>A0A1T4LE48_9FUSO</name>
<proteinExistence type="predicted"/>
<dbReference type="PANTHER" id="PTHR34382:SF7">
    <property type="entry name" value="PTS SYSTEM N,N'-DIACETYLCHITOBIOSE-SPECIFIC EIIA COMPONENT"/>
    <property type="match status" value="1"/>
</dbReference>
<dbReference type="Proteomes" id="UP000191153">
    <property type="component" value="Unassembled WGS sequence"/>
</dbReference>
<evidence type="ECO:0000256" key="3">
    <source>
        <dbReference type="ARBA" id="ARBA00022679"/>
    </source>
</evidence>
<dbReference type="PIRSF" id="PIRSF000699">
    <property type="entry name" value="PTS_IILac_III"/>
    <property type="match status" value="1"/>
</dbReference>
<dbReference type="EMBL" id="FUWX01000006">
    <property type="protein sequence ID" value="SJZ52891.1"/>
    <property type="molecule type" value="Genomic_DNA"/>
</dbReference>
<comment type="cofactor">
    <cofactor evidence="6">
        <name>Mg(2+)</name>
        <dbReference type="ChEBI" id="CHEBI:18420"/>
    </cofactor>
    <text evidence="6">Binds 1 Mg(2+) ion per trimer.</text>
</comment>